<comment type="caution">
    <text evidence="8">The sequence shown here is derived from an EMBL/GenBank/DDBJ whole genome shotgun (WGS) entry which is preliminary data.</text>
</comment>
<feature type="transmembrane region" description="Helical" evidence="7">
    <location>
        <begin position="139"/>
        <end position="159"/>
    </location>
</feature>
<evidence type="ECO:0000256" key="4">
    <source>
        <dbReference type="ARBA" id="ARBA00022989"/>
    </source>
</evidence>
<evidence type="ECO:0000313" key="9">
    <source>
        <dbReference type="Proteomes" id="UP000070687"/>
    </source>
</evidence>
<dbReference type="EMBL" id="LRQB01000033">
    <property type="protein sequence ID" value="KXA21300.1"/>
    <property type="molecule type" value="Genomic_DNA"/>
</dbReference>
<feature type="transmembrane region" description="Helical" evidence="7">
    <location>
        <begin position="341"/>
        <end position="361"/>
    </location>
</feature>
<feature type="transmembrane region" description="Helical" evidence="7">
    <location>
        <begin position="257"/>
        <end position="287"/>
    </location>
</feature>
<dbReference type="GO" id="GO:0005886">
    <property type="term" value="C:plasma membrane"/>
    <property type="evidence" value="ECO:0007669"/>
    <property type="project" value="TreeGrafter"/>
</dbReference>
<keyword evidence="4 7" id="KW-1133">Transmembrane helix</keyword>
<dbReference type="PANTHER" id="PTHR13929:SF0">
    <property type="entry name" value="UBIA PRENYLTRANSFERASE DOMAIN-CONTAINING PROTEIN 1"/>
    <property type="match status" value="1"/>
</dbReference>
<dbReference type="PROSITE" id="PS51257">
    <property type="entry name" value="PROKAR_LIPOPROTEIN"/>
    <property type="match status" value="1"/>
</dbReference>
<dbReference type="PANTHER" id="PTHR13929">
    <property type="entry name" value="1,4-DIHYDROXY-2-NAPHTHOATE OCTAPRENYLTRANSFERASE"/>
    <property type="match status" value="1"/>
</dbReference>
<protein>
    <recommendedName>
        <fullName evidence="6">1,4-dihydroxy-2-naphthoate octaprenyltransferase</fullName>
        <ecNumber evidence="6">2.5.1.74</ecNumber>
    </recommendedName>
</protein>
<dbReference type="EC" id="2.5.1.74" evidence="6"/>
<evidence type="ECO:0000313" key="8">
    <source>
        <dbReference type="EMBL" id="KXA21300.1"/>
    </source>
</evidence>
<sequence>MQSAKIWIKGARIYTLPIGLVPVVMAFAIACRMIRFSYFEKTGMHLWQCILQFFLCAAVAACMQISVNYANDYCDGLNGLDENRSLRASNNSNDSKPLCDVSWRLADADIKPKAVLKAVIISAITACIFGLIIVVRTGIWWFILLGILCVAAAWFYAGGKHPYGYKGWGEVSAFVFFGPVPFVGSLCAITYGMGMPANSILMSEPLRILACVLMSCIPGAYSGCLMMVNNLRDIASDKKHGKITAMMRIGERSGRRLCVAMSIIATLLLLAYSVSIIAFPAAVPSMWHFYKIEVFSDLYGMRCGSMGHLLFAGIQWLVLLAVVIKAYKFAKSVLHGDYKNAFPLCVCQAILGAVAVLLSTII</sequence>
<evidence type="ECO:0000256" key="7">
    <source>
        <dbReference type="SAM" id="Phobius"/>
    </source>
</evidence>
<proteinExistence type="predicted"/>
<dbReference type="GO" id="GO:0009234">
    <property type="term" value="P:menaquinone biosynthetic process"/>
    <property type="evidence" value="ECO:0007669"/>
    <property type="project" value="UniProtKB-UniRule"/>
</dbReference>
<dbReference type="OrthoDB" id="9767568at2"/>
<feature type="transmembrane region" description="Helical" evidence="7">
    <location>
        <begin position="12"/>
        <end position="38"/>
    </location>
</feature>
<dbReference type="InterPro" id="IPR000537">
    <property type="entry name" value="UbiA_prenyltransferase"/>
</dbReference>
<feature type="transmembrane region" description="Helical" evidence="7">
    <location>
        <begin position="206"/>
        <end position="228"/>
    </location>
</feature>
<feature type="transmembrane region" description="Helical" evidence="7">
    <location>
        <begin position="307"/>
        <end position="329"/>
    </location>
</feature>
<feature type="transmembrane region" description="Helical" evidence="7">
    <location>
        <begin position="44"/>
        <end position="63"/>
    </location>
</feature>
<organism evidence="8 9">
    <name type="scientific">Gardnerella vaginalis</name>
    <dbReference type="NCBI Taxonomy" id="2702"/>
    <lineage>
        <taxon>Bacteria</taxon>
        <taxon>Bacillati</taxon>
        <taxon>Actinomycetota</taxon>
        <taxon>Actinomycetes</taxon>
        <taxon>Bifidobacteriales</taxon>
        <taxon>Bifidobacteriaceae</taxon>
        <taxon>Gardnerella</taxon>
    </lineage>
</organism>
<dbReference type="NCBIfam" id="TIGR00751">
    <property type="entry name" value="menA"/>
    <property type="match status" value="1"/>
</dbReference>
<comment type="subcellular location">
    <subcellularLocation>
        <location evidence="1">Membrane</location>
        <topology evidence="1">Multi-pass membrane protein</topology>
    </subcellularLocation>
</comment>
<evidence type="ECO:0000256" key="6">
    <source>
        <dbReference type="NCBIfam" id="TIGR00751"/>
    </source>
</evidence>
<accession>A0A133NYC7</accession>
<dbReference type="InterPro" id="IPR026046">
    <property type="entry name" value="UBIAD1"/>
</dbReference>
<feature type="transmembrane region" description="Helical" evidence="7">
    <location>
        <begin position="171"/>
        <end position="194"/>
    </location>
</feature>
<dbReference type="GO" id="GO:0042371">
    <property type="term" value="P:vitamin K biosynthetic process"/>
    <property type="evidence" value="ECO:0007669"/>
    <property type="project" value="TreeGrafter"/>
</dbReference>
<reference evidence="8 9" key="1">
    <citation type="submission" date="2016-01" db="EMBL/GenBank/DDBJ databases">
        <authorList>
            <person name="Oliw E.H."/>
        </authorList>
    </citation>
    <scope>NUCLEOTIDE SEQUENCE [LARGE SCALE GENOMIC DNA]</scope>
    <source>
        <strain evidence="8 9">PSS_7772B</strain>
    </source>
</reference>
<evidence type="ECO:0000256" key="3">
    <source>
        <dbReference type="ARBA" id="ARBA00022692"/>
    </source>
</evidence>
<dbReference type="Proteomes" id="UP000070687">
    <property type="component" value="Unassembled WGS sequence"/>
</dbReference>
<dbReference type="Pfam" id="PF01040">
    <property type="entry name" value="UbiA"/>
    <property type="match status" value="1"/>
</dbReference>
<name>A0A133NYC7_GARVA</name>
<keyword evidence="2 8" id="KW-0808">Transferase</keyword>
<gene>
    <name evidence="8" type="ORF">HMPREF3208_00603</name>
</gene>
<dbReference type="GO" id="GO:0046428">
    <property type="term" value="F:1,4-dihydroxy-2-naphthoate polyprenyltransferase activity"/>
    <property type="evidence" value="ECO:0007669"/>
    <property type="project" value="UniProtKB-UniRule"/>
</dbReference>
<dbReference type="RefSeq" id="WP_064347090.1">
    <property type="nucleotide sequence ID" value="NZ_KQ956850.1"/>
</dbReference>
<dbReference type="PATRIC" id="fig|2702.100.peg.582"/>
<feature type="transmembrane region" description="Helical" evidence="7">
    <location>
        <begin position="114"/>
        <end position="133"/>
    </location>
</feature>
<evidence type="ECO:0000256" key="2">
    <source>
        <dbReference type="ARBA" id="ARBA00022679"/>
    </source>
</evidence>
<keyword evidence="3 7" id="KW-0812">Transmembrane</keyword>
<evidence type="ECO:0000256" key="5">
    <source>
        <dbReference type="ARBA" id="ARBA00023136"/>
    </source>
</evidence>
<keyword evidence="5 7" id="KW-0472">Membrane</keyword>
<evidence type="ECO:0000256" key="1">
    <source>
        <dbReference type="ARBA" id="ARBA00004141"/>
    </source>
</evidence>
<dbReference type="AlphaFoldDB" id="A0A133NYC7"/>
<dbReference type="CDD" id="cd13962">
    <property type="entry name" value="PT_UbiA_UBIAD1"/>
    <property type="match status" value="1"/>
</dbReference>